<dbReference type="EMBL" id="SMKQ01000008">
    <property type="protein sequence ID" value="TDD54540.1"/>
    <property type="molecule type" value="Genomic_DNA"/>
</dbReference>
<gene>
    <name evidence="2" type="ORF">E1286_04945</name>
</gene>
<comment type="caution">
    <text evidence="2">The sequence shown here is derived from an EMBL/GenBank/DDBJ whole genome shotgun (WGS) entry which is preliminary data.</text>
</comment>
<organism evidence="2 3">
    <name type="scientific">Nonomuraea terrae</name>
    <dbReference type="NCBI Taxonomy" id="2530383"/>
    <lineage>
        <taxon>Bacteria</taxon>
        <taxon>Bacillati</taxon>
        <taxon>Actinomycetota</taxon>
        <taxon>Actinomycetes</taxon>
        <taxon>Streptosporangiales</taxon>
        <taxon>Streptosporangiaceae</taxon>
        <taxon>Nonomuraea</taxon>
    </lineage>
</organism>
<reference evidence="2 3" key="1">
    <citation type="submission" date="2019-03" db="EMBL/GenBank/DDBJ databases">
        <title>Draft genome sequences of novel Actinobacteria.</title>
        <authorList>
            <person name="Sahin N."/>
            <person name="Ay H."/>
            <person name="Saygin H."/>
        </authorList>
    </citation>
    <scope>NUCLEOTIDE SEQUENCE [LARGE SCALE GENOMIC DNA]</scope>
    <source>
        <strain evidence="2 3">CH32</strain>
    </source>
</reference>
<evidence type="ECO:0000313" key="3">
    <source>
        <dbReference type="Proteomes" id="UP000295302"/>
    </source>
</evidence>
<accession>A0A4R4Z9Y5</accession>
<feature type="region of interest" description="Disordered" evidence="1">
    <location>
        <begin position="1"/>
        <end position="20"/>
    </location>
</feature>
<dbReference type="AlphaFoldDB" id="A0A4R4Z9Y5"/>
<protein>
    <recommendedName>
        <fullName evidence="4">HNH endonuclease</fullName>
    </recommendedName>
</protein>
<dbReference type="Proteomes" id="UP000295302">
    <property type="component" value="Unassembled WGS sequence"/>
</dbReference>
<proteinExistence type="predicted"/>
<sequence length="102" mass="11723">MKRTPIRRVSKKREQENRRRRAMVRKLWPDMQPGCVVDGCPRLADDVHEPLSRGRGGSITDPGNAVPICRPHHDEVTFGEPEWAYEQGLKVHSWDAPKREAS</sequence>
<dbReference type="OrthoDB" id="3535298at2"/>
<keyword evidence="3" id="KW-1185">Reference proteome</keyword>
<name>A0A4R4Z9Y5_9ACTN</name>
<dbReference type="RefSeq" id="WP_132609112.1">
    <property type="nucleotide sequence ID" value="NZ_SMKQ01000008.1"/>
</dbReference>
<evidence type="ECO:0000256" key="1">
    <source>
        <dbReference type="SAM" id="MobiDB-lite"/>
    </source>
</evidence>
<evidence type="ECO:0008006" key="4">
    <source>
        <dbReference type="Google" id="ProtNLM"/>
    </source>
</evidence>
<evidence type="ECO:0000313" key="2">
    <source>
        <dbReference type="EMBL" id="TDD54540.1"/>
    </source>
</evidence>
<feature type="compositionally biased region" description="Basic residues" evidence="1">
    <location>
        <begin position="1"/>
        <end position="11"/>
    </location>
</feature>